<feature type="repeat" description="TPR" evidence="3">
    <location>
        <begin position="34"/>
        <end position="67"/>
    </location>
</feature>
<accession>A0A1M5Z2B2</accession>
<gene>
    <name evidence="4" type="ORF">SAMN02745941_02480</name>
</gene>
<dbReference type="PANTHER" id="PTHR45831">
    <property type="entry name" value="LD24721P"/>
    <property type="match status" value="1"/>
</dbReference>
<evidence type="ECO:0000313" key="5">
    <source>
        <dbReference type="Proteomes" id="UP000184241"/>
    </source>
</evidence>
<name>A0A1M5Z2B2_9CLOT</name>
<dbReference type="Pfam" id="PF07719">
    <property type="entry name" value="TPR_2"/>
    <property type="match status" value="1"/>
</dbReference>
<dbReference type="InterPro" id="IPR011990">
    <property type="entry name" value="TPR-like_helical_dom_sf"/>
</dbReference>
<keyword evidence="1" id="KW-0677">Repeat</keyword>
<dbReference type="InterPro" id="IPR019734">
    <property type="entry name" value="TPR_rpt"/>
</dbReference>
<dbReference type="PROSITE" id="PS50005">
    <property type="entry name" value="TPR"/>
    <property type="match status" value="1"/>
</dbReference>
<protein>
    <submittedName>
        <fullName evidence="4">Tetratricopeptide repeat-containing protein</fullName>
    </submittedName>
</protein>
<dbReference type="AlphaFoldDB" id="A0A1M5Z2B2"/>
<dbReference type="GO" id="GO:0006620">
    <property type="term" value="P:post-translational protein targeting to endoplasmic reticulum membrane"/>
    <property type="evidence" value="ECO:0007669"/>
    <property type="project" value="TreeGrafter"/>
</dbReference>
<evidence type="ECO:0000313" key="4">
    <source>
        <dbReference type="EMBL" id="SHI18284.1"/>
    </source>
</evidence>
<dbReference type="InterPro" id="IPR013105">
    <property type="entry name" value="TPR_2"/>
</dbReference>
<dbReference type="Gene3D" id="1.25.40.10">
    <property type="entry name" value="Tetratricopeptide repeat domain"/>
    <property type="match status" value="1"/>
</dbReference>
<reference evidence="4 5" key="1">
    <citation type="submission" date="2016-11" db="EMBL/GenBank/DDBJ databases">
        <authorList>
            <person name="Jaros S."/>
            <person name="Januszkiewicz K."/>
            <person name="Wedrychowicz H."/>
        </authorList>
    </citation>
    <scope>NUCLEOTIDE SEQUENCE [LARGE SCALE GENOMIC DNA]</scope>
    <source>
        <strain evidence="4 5">DSM 6191</strain>
    </source>
</reference>
<dbReference type="GO" id="GO:0016020">
    <property type="term" value="C:membrane"/>
    <property type="evidence" value="ECO:0007669"/>
    <property type="project" value="TreeGrafter"/>
</dbReference>
<dbReference type="Pfam" id="PF13424">
    <property type="entry name" value="TPR_12"/>
    <property type="match status" value="1"/>
</dbReference>
<dbReference type="SUPFAM" id="SSF48452">
    <property type="entry name" value="TPR-like"/>
    <property type="match status" value="1"/>
</dbReference>
<evidence type="ECO:0000256" key="1">
    <source>
        <dbReference type="ARBA" id="ARBA00022737"/>
    </source>
</evidence>
<evidence type="ECO:0000256" key="3">
    <source>
        <dbReference type="PROSITE-ProRule" id="PRU00339"/>
    </source>
</evidence>
<dbReference type="RefSeq" id="WP_073019889.1">
    <property type="nucleotide sequence ID" value="NZ_FQXU01000007.1"/>
</dbReference>
<proteinExistence type="predicted"/>
<dbReference type="GO" id="GO:0072380">
    <property type="term" value="C:TRC complex"/>
    <property type="evidence" value="ECO:0007669"/>
    <property type="project" value="TreeGrafter"/>
</dbReference>
<dbReference type="EMBL" id="FQXU01000007">
    <property type="protein sequence ID" value="SHI18284.1"/>
    <property type="molecule type" value="Genomic_DNA"/>
</dbReference>
<sequence length="115" mass="13498">MSYFQEGNKLYNSKNYLEALDYYEKAIKLKENLACSYYNAGVCLIKTKDYLNAITYIKKAIDLSEDSKYYFNLAYSYAMLNNTRKALLYFNRAWALNSKDEDCEKAINLLLKKVT</sequence>
<dbReference type="PANTHER" id="PTHR45831:SF2">
    <property type="entry name" value="LD24721P"/>
    <property type="match status" value="1"/>
</dbReference>
<dbReference type="GO" id="GO:0060090">
    <property type="term" value="F:molecular adaptor activity"/>
    <property type="evidence" value="ECO:0007669"/>
    <property type="project" value="TreeGrafter"/>
</dbReference>
<evidence type="ECO:0000256" key="2">
    <source>
        <dbReference type="ARBA" id="ARBA00022803"/>
    </source>
</evidence>
<dbReference type="SMART" id="SM00028">
    <property type="entry name" value="TPR"/>
    <property type="match status" value="3"/>
</dbReference>
<dbReference type="Proteomes" id="UP000184241">
    <property type="component" value="Unassembled WGS sequence"/>
</dbReference>
<dbReference type="InterPro" id="IPR047150">
    <property type="entry name" value="SGT"/>
</dbReference>
<organism evidence="4 5">
    <name type="scientific">Clostridium intestinale DSM 6191</name>
    <dbReference type="NCBI Taxonomy" id="1121320"/>
    <lineage>
        <taxon>Bacteria</taxon>
        <taxon>Bacillati</taxon>
        <taxon>Bacillota</taxon>
        <taxon>Clostridia</taxon>
        <taxon>Eubacteriales</taxon>
        <taxon>Clostridiaceae</taxon>
        <taxon>Clostridium</taxon>
    </lineage>
</organism>
<keyword evidence="2 3" id="KW-0802">TPR repeat</keyword>